<keyword evidence="8" id="KW-1185">Reference proteome</keyword>
<evidence type="ECO:0000313" key="8">
    <source>
        <dbReference type="Proteomes" id="UP000317155"/>
    </source>
</evidence>
<evidence type="ECO:0000256" key="2">
    <source>
        <dbReference type="ARBA" id="ARBA00005587"/>
    </source>
</evidence>
<dbReference type="OrthoDB" id="9787939at2"/>
<dbReference type="InterPro" id="IPR047623">
    <property type="entry name" value="SatP"/>
</dbReference>
<organism evidence="7 8">
    <name type="scientific">Trichloromonas acetexigens</name>
    <dbReference type="NCBI Taxonomy" id="38815"/>
    <lineage>
        <taxon>Bacteria</taxon>
        <taxon>Pseudomonadati</taxon>
        <taxon>Thermodesulfobacteriota</taxon>
        <taxon>Desulfuromonadia</taxon>
        <taxon>Desulfuromonadales</taxon>
        <taxon>Trichloromonadaceae</taxon>
        <taxon>Trichloromonas</taxon>
    </lineage>
</organism>
<evidence type="ECO:0000256" key="6">
    <source>
        <dbReference type="SAM" id="Phobius"/>
    </source>
</evidence>
<feature type="transmembrane region" description="Helical" evidence="6">
    <location>
        <begin position="20"/>
        <end position="39"/>
    </location>
</feature>
<dbReference type="GO" id="GO:0005886">
    <property type="term" value="C:plasma membrane"/>
    <property type="evidence" value="ECO:0007669"/>
    <property type="project" value="TreeGrafter"/>
</dbReference>
<keyword evidence="4 6" id="KW-1133">Transmembrane helix</keyword>
<dbReference type="InterPro" id="IPR000791">
    <property type="entry name" value="Gpr1/Fun34/SatP-like"/>
</dbReference>
<feature type="transmembrane region" description="Helical" evidence="6">
    <location>
        <begin position="74"/>
        <end position="96"/>
    </location>
</feature>
<evidence type="ECO:0000256" key="5">
    <source>
        <dbReference type="ARBA" id="ARBA00023136"/>
    </source>
</evidence>
<dbReference type="EMBL" id="VJVV01000001">
    <property type="protein sequence ID" value="TRO83906.1"/>
    <property type="molecule type" value="Genomic_DNA"/>
</dbReference>
<evidence type="ECO:0008006" key="9">
    <source>
        <dbReference type="Google" id="ProtNLM"/>
    </source>
</evidence>
<keyword evidence="3 6" id="KW-0812">Transmembrane</keyword>
<name>A0A550JL10_9BACT</name>
<evidence type="ECO:0000256" key="1">
    <source>
        <dbReference type="ARBA" id="ARBA00004141"/>
    </source>
</evidence>
<dbReference type="GO" id="GO:0015360">
    <property type="term" value="F:acetate:proton symporter activity"/>
    <property type="evidence" value="ECO:0007669"/>
    <property type="project" value="TreeGrafter"/>
</dbReference>
<accession>A0A550JL10</accession>
<feature type="transmembrane region" description="Helical" evidence="6">
    <location>
        <begin position="163"/>
        <end position="184"/>
    </location>
</feature>
<dbReference type="PANTHER" id="PTHR30178:SF3">
    <property type="entry name" value="SUCCINATE-ACETATE_PROTON SYMPORTER SATP"/>
    <property type="match status" value="1"/>
</dbReference>
<feature type="transmembrane region" description="Helical" evidence="6">
    <location>
        <begin position="108"/>
        <end position="127"/>
    </location>
</feature>
<evidence type="ECO:0000313" key="7">
    <source>
        <dbReference type="EMBL" id="TRO83906.1"/>
    </source>
</evidence>
<comment type="caution">
    <text evidence="7">The sequence shown here is derived from an EMBL/GenBank/DDBJ whole genome shotgun (WGS) entry which is preliminary data.</text>
</comment>
<feature type="transmembrane region" description="Helical" evidence="6">
    <location>
        <begin position="45"/>
        <end position="67"/>
    </location>
</feature>
<evidence type="ECO:0000256" key="4">
    <source>
        <dbReference type="ARBA" id="ARBA00022989"/>
    </source>
</evidence>
<dbReference type="AlphaFoldDB" id="A0A550JL10"/>
<dbReference type="Proteomes" id="UP000317155">
    <property type="component" value="Unassembled WGS sequence"/>
</dbReference>
<keyword evidence="5 6" id="KW-0472">Membrane</keyword>
<dbReference type="GO" id="GO:0071422">
    <property type="term" value="P:succinate transmembrane transport"/>
    <property type="evidence" value="ECO:0007669"/>
    <property type="project" value="TreeGrafter"/>
</dbReference>
<dbReference type="Pfam" id="PF01184">
    <property type="entry name" value="Gpr1_Fun34_YaaH"/>
    <property type="match status" value="1"/>
</dbReference>
<protein>
    <recommendedName>
        <fullName evidence="9">Acetate uptake transporter</fullName>
    </recommendedName>
</protein>
<dbReference type="NCBIfam" id="NF038013">
    <property type="entry name" value="AceTr_1"/>
    <property type="match status" value="1"/>
</dbReference>
<comment type="subcellular location">
    <subcellularLocation>
        <location evidence="1">Membrane</location>
        <topology evidence="1">Multi-pass membrane protein</topology>
    </subcellularLocation>
</comment>
<reference evidence="7 8" key="1">
    <citation type="submission" date="2019-07" db="EMBL/GenBank/DDBJ databases">
        <title>Insights of Desulfuromonas acetexigens electromicrobiology.</title>
        <authorList>
            <person name="Katuri K."/>
            <person name="Sapireddy V."/>
            <person name="Shaw D.R."/>
            <person name="Saikaly P."/>
        </authorList>
    </citation>
    <scope>NUCLEOTIDE SEQUENCE [LARGE SCALE GENOMIC DNA]</scope>
    <source>
        <strain evidence="7 8">2873</strain>
    </source>
</reference>
<proteinExistence type="inferred from homology"/>
<gene>
    <name evidence="7" type="ORF">FL622_01620</name>
</gene>
<dbReference type="PANTHER" id="PTHR30178">
    <property type="entry name" value="INNER MEMBRANE PROTEIN YAAH"/>
    <property type="match status" value="1"/>
</dbReference>
<dbReference type="RefSeq" id="WP_092052781.1">
    <property type="nucleotide sequence ID" value="NZ_FOJJ01000001.1"/>
</dbReference>
<feature type="transmembrane region" description="Helical" evidence="6">
    <location>
        <begin position="134"/>
        <end position="151"/>
    </location>
</feature>
<sequence>MLNTSHLSRTDLISVTESNITSSGLFGFGLCAILVNLFSAGLFPVAPVILAMGVGYGGLSQIVVGLMEWQKQNVFGAITFVSFGLFWLSLVGLLVLPEAGLGTLPQGVVLSAYLLFWGAFSGLLLASAVKVSRLVRGMFFLLLGYFGLYFLGEVTATPALSRLANLSGLASGFAALAAGAELIIRQIIERSTSR</sequence>
<comment type="similarity">
    <text evidence="2">Belongs to the acetate uptake transporter (AceTr) (TC 2.A.96) family.</text>
</comment>
<evidence type="ECO:0000256" key="3">
    <source>
        <dbReference type="ARBA" id="ARBA00022692"/>
    </source>
</evidence>